<dbReference type="SUPFAM" id="SSF51197">
    <property type="entry name" value="Clavaminate synthase-like"/>
    <property type="match status" value="1"/>
</dbReference>
<protein>
    <submittedName>
        <fullName evidence="7">2-oxoglutarate and iron-dependent oxygenase domain-containing protein</fullName>
    </submittedName>
</protein>
<dbReference type="InterPro" id="IPR005123">
    <property type="entry name" value="Oxoglu/Fe-dep_dioxygenase_dom"/>
</dbReference>
<keyword evidence="2 5" id="KW-0479">Metal-binding</keyword>
<evidence type="ECO:0000313" key="7">
    <source>
        <dbReference type="EMBL" id="MDW6094805.1"/>
    </source>
</evidence>
<proteinExistence type="inferred from homology"/>
<dbReference type="InterPro" id="IPR044861">
    <property type="entry name" value="IPNS-like_FE2OG_OXY"/>
</dbReference>
<gene>
    <name evidence="7" type="ORF">SBX64_19870</name>
</gene>
<name>A0ABU4IZJ2_9VIBR</name>
<keyword evidence="4 5" id="KW-0408">Iron</keyword>
<organism evidence="7 8">
    <name type="scientific">Vibrio rhizosphaerae</name>
    <dbReference type="NCBI Taxonomy" id="398736"/>
    <lineage>
        <taxon>Bacteria</taxon>
        <taxon>Pseudomonadati</taxon>
        <taxon>Pseudomonadota</taxon>
        <taxon>Gammaproteobacteria</taxon>
        <taxon>Vibrionales</taxon>
        <taxon>Vibrionaceae</taxon>
        <taxon>Vibrio</taxon>
    </lineage>
</organism>
<dbReference type="Pfam" id="PF14226">
    <property type="entry name" value="DIOX_N"/>
    <property type="match status" value="1"/>
</dbReference>
<dbReference type="InterPro" id="IPR027443">
    <property type="entry name" value="IPNS-like_sf"/>
</dbReference>
<dbReference type="PROSITE" id="PS51471">
    <property type="entry name" value="FE2OG_OXY"/>
    <property type="match status" value="1"/>
</dbReference>
<sequence>MTETTKSFTEIPVVNVRGLLSDVLSERQRVAAEMGKAAREVGFLYVTGHGIPAETIAGLRQAAKRFFAQSFEEKMRYYIGHSKTHKGFVPEGEEIYGSGKPDHKEAYDVGFPAPKDNPYVLNQTPLIGENEWPALSEFREPVLDYYTTVFALGRKLFSGFALALGLREDYFDAMVTCPPAKLRLIHYPYNGDAEDRPGIGAHTDYECFTMLLPDQPGLEVMNDDGDWIDAPPIQVGDEEALVINIGDMLEVFTSGQFVATSHRVRKVAHERYSFPLFFACDYDTLVRPLPQFDDGQSEYKELSIGEHMYSQALQTYRYLREKVAKGELSLPPRATGVATFGHLKKHKSSPVETQQV</sequence>
<reference evidence="7 8" key="1">
    <citation type="submission" date="2023-11" db="EMBL/GenBank/DDBJ databases">
        <title>Plant-associative lifestyle of Vibrio porteresiae and its evolutionary dynamics.</title>
        <authorList>
            <person name="Rameshkumar N."/>
            <person name="Kirti K."/>
        </authorList>
    </citation>
    <scope>NUCLEOTIDE SEQUENCE [LARGE SCALE GENOMIC DNA]</scope>
    <source>
        <strain evidence="7 8">MSSRF7</strain>
    </source>
</reference>
<dbReference type="PANTHER" id="PTHR10209">
    <property type="entry name" value="OXIDOREDUCTASE, 2OG-FE II OXYGENASE FAMILY PROTEIN"/>
    <property type="match status" value="1"/>
</dbReference>
<evidence type="ECO:0000259" key="6">
    <source>
        <dbReference type="PROSITE" id="PS51471"/>
    </source>
</evidence>
<dbReference type="RefSeq" id="WP_038177905.1">
    <property type="nucleotide sequence ID" value="NZ_AP024904.1"/>
</dbReference>
<comment type="caution">
    <text evidence="7">The sequence shown here is derived from an EMBL/GenBank/DDBJ whole genome shotgun (WGS) entry which is preliminary data.</text>
</comment>
<dbReference type="PANTHER" id="PTHR10209:SF881">
    <property type="entry name" value="FI07970P-RELATED"/>
    <property type="match status" value="1"/>
</dbReference>
<evidence type="ECO:0000256" key="2">
    <source>
        <dbReference type="ARBA" id="ARBA00022723"/>
    </source>
</evidence>
<dbReference type="Gene3D" id="2.60.120.330">
    <property type="entry name" value="B-lactam Antibiotic, Isopenicillin N Synthase, Chain"/>
    <property type="match status" value="1"/>
</dbReference>
<dbReference type="InterPro" id="IPR026992">
    <property type="entry name" value="DIOX_N"/>
</dbReference>
<dbReference type="PRINTS" id="PR00682">
    <property type="entry name" value="IPNSYNTHASE"/>
</dbReference>
<evidence type="ECO:0000256" key="5">
    <source>
        <dbReference type="RuleBase" id="RU003682"/>
    </source>
</evidence>
<evidence type="ECO:0000256" key="3">
    <source>
        <dbReference type="ARBA" id="ARBA00023002"/>
    </source>
</evidence>
<comment type="similarity">
    <text evidence="1 5">Belongs to the iron/ascorbate-dependent oxidoreductase family.</text>
</comment>
<dbReference type="Pfam" id="PF03171">
    <property type="entry name" value="2OG-FeII_Oxy"/>
    <property type="match status" value="1"/>
</dbReference>
<keyword evidence="8" id="KW-1185">Reference proteome</keyword>
<dbReference type="EMBL" id="JAWRCP010000002">
    <property type="protein sequence ID" value="MDW6094805.1"/>
    <property type="molecule type" value="Genomic_DNA"/>
</dbReference>
<evidence type="ECO:0000256" key="1">
    <source>
        <dbReference type="ARBA" id="ARBA00008056"/>
    </source>
</evidence>
<dbReference type="Proteomes" id="UP001279860">
    <property type="component" value="Unassembled WGS sequence"/>
</dbReference>
<evidence type="ECO:0000313" key="8">
    <source>
        <dbReference type="Proteomes" id="UP001279860"/>
    </source>
</evidence>
<feature type="domain" description="Fe2OG dioxygenase" evidence="6">
    <location>
        <begin position="178"/>
        <end position="280"/>
    </location>
</feature>
<evidence type="ECO:0000256" key="4">
    <source>
        <dbReference type="ARBA" id="ARBA00023004"/>
    </source>
</evidence>
<keyword evidence="3 5" id="KW-0560">Oxidoreductase</keyword>
<accession>A0ABU4IZJ2</accession>